<dbReference type="InterPro" id="IPR050930">
    <property type="entry name" value="MFS_Vesicular_Transporter"/>
</dbReference>
<keyword evidence="3 6" id="KW-0812">Transmembrane</keyword>
<feature type="transmembrane region" description="Helical" evidence="6">
    <location>
        <begin position="24"/>
        <end position="45"/>
    </location>
</feature>
<accession>A0AAJ7WH36</accession>
<keyword evidence="5 6" id="KW-0472">Membrane</keyword>
<proteinExistence type="predicted"/>
<dbReference type="GO" id="GO:0015842">
    <property type="term" value="P:aminergic neurotransmitter loading into synaptic vesicle"/>
    <property type="evidence" value="ECO:0007669"/>
    <property type="project" value="TreeGrafter"/>
</dbReference>
<feature type="transmembrane region" description="Helical" evidence="6">
    <location>
        <begin position="57"/>
        <end position="75"/>
    </location>
</feature>
<dbReference type="KEGG" id="goe:100902983"/>
<reference evidence="8" key="1">
    <citation type="submission" date="2025-08" db="UniProtKB">
        <authorList>
            <consortium name="RefSeq"/>
        </authorList>
    </citation>
    <scope>IDENTIFICATION</scope>
</reference>
<protein>
    <submittedName>
        <fullName evidence="8">Synaptic vesicular amine transporter-like</fullName>
    </submittedName>
</protein>
<dbReference type="Gene3D" id="1.20.1250.20">
    <property type="entry name" value="MFS general substrate transporter like domains"/>
    <property type="match status" value="1"/>
</dbReference>
<comment type="subcellular location">
    <subcellularLocation>
        <location evidence="1">Membrane</location>
        <topology evidence="1">Multi-pass membrane protein</topology>
    </subcellularLocation>
</comment>
<keyword evidence="4 6" id="KW-1133">Transmembrane helix</keyword>
<dbReference type="Proteomes" id="UP000694867">
    <property type="component" value="Unplaced"/>
</dbReference>
<evidence type="ECO:0000313" key="8">
    <source>
        <dbReference type="RefSeq" id="XP_028966856.1"/>
    </source>
</evidence>
<name>A0AAJ7WH36_9ACAR</name>
<evidence type="ECO:0000256" key="6">
    <source>
        <dbReference type="SAM" id="Phobius"/>
    </source>
</evidence>
<dbReference type="SUPFAM" id="SSF103473">
    <property type="entry name" value="MFS general substrate transporter"/>
    <property type="match status" value="1"/>
</dbReference>
<dbReference type="AlphaFoldDB" id="A0AAJ7WH36"/>
<dbReference type="PANTHER" id="PTHR23506:SF4">
    <property type="entry name" value="PORTABELLA"/>
    <property type="match status" value="1"/>
</dbReference>
<evidence type="ECO:0000313" key="7">
    <source>
        <dbReference type="Proteomes" id="UP000694867"/>
    </source>
</evidence>
<dbReference type="GO" id="GO:0005335">
    <property type="term" value="F:serotonin:sodium:chloride symporter activity"/>
    <property type="evidence" value="ECO:0007669"/>
    <property type="project" value="TreeGrafter"/>
</dbReference>
<dbReference type="GO" id="GO:0043195">
    <property type="term" value="C:terminal bouton"/>
    <property type="evidence" value="ECO:0007669"/>
    <property type="project" value="TreeGrafter"/>
</dbReference>
<evidence type="ECO:0000256" key="4">
    <source>
        <dbReference type="ARBA" id="ARBA00022989"/>
    </source>
</evidence>
<keyword evidence="2" id="KW-0813">Transport</keyword>
<evidence type="ECO:0000256" key="2">
    <source>
        <dbReference type="ARBA" id="ARBA00022448"/>
    </source>
</evidence>
<sequence length="131" mass="14261">MGDGNPERVLGKVIPRVSSLPQLIVPHFIIGLGVGCTDVSVLSLLASFGDIWYREWCYSMIYALNQAAVCAAYSLGPAWAGVSVSHFGFPATMTTLSVVNIIYAPFTLALRPLERALTRVHAKMESRFADE</sequence>
<dbReference type="PANTHER" id="PTHR23506">
    <property type="entry name" value="GH10249P"/>
    <property type="match status" value="1"/>
</dbReference>
<organism evidence="7 8">
    <name type="scientific">Galendromus occidentalis</name>
    <name type="common">western predatory mite</name>
    <dbReference type="NCBI Taxonomy" id="34638"/>
    <lineage>
        <taxon>Eukaryota</taxon>
        <taxon>Metazoa</taxon>
        <taxon>Ecdysozoa</taxon>
        <taxon>Arthropoda</taxon>
        <taxon>Chelicerata</taxon>
        <taxon>Arachnida</taxon>
        <taxon>Acari</taxon>
        <taxon>Parasitiformes</taxon>
        <taxon>Mesostigmata</taxon>
        <taxon>Gamasina</taxon>
        <taxon>Phytoseioidea</taxon>
        <taxon>Phytoseiidae</taxon>
        <taxon>Typhlodrominae</taxon>
        <taxon>Galendromus</taxon>
    </lineage>
</organism>
<dbReference type="GO" id="GO:0030672">
    <property type="term" value="C:synaptic vesicle membrane"/>
    <property type="evidence" value="ECO:0007669"/>
    <property type="project" value="TreeGrafter"/>
</dbReference>
<evidence type="ECO:0000256" key="5">
    <source>
        <dbReference type="ARBA" id="ARBA00023136"/>
    </source>
</evidence>
<gene>
    <name evidence="8" type="primary">LOC100902983</name>
</gene>
<evidence type="ECO:0000256" key="3">
    <source>
        <dbReference type="ARBA" id="ARBA00022692"/>
    </source>
</evidence>
<dbReference type="GeneID" id="100902983"/>
<keyword evidence="7" id="KW-1185">Reference proteome</keyword>
<feature type="transmembrane region" description="Helical" evidence="6">
    <location>
        <begin position="87"/>
        <end position="110"/>
    </location>
</feature>
<evidence type="ECO:0000256" key="1">
    <source>
        <dbReference type="ARBA" id="ARBA00004141"/>
    </source>
</evidence>
<dbReference type="RefSeq" id="XP_028966856.1">
    <property type="nucleotide sequence ID" value="XM_029111023.1"/>
</dbReference>
<dbReference type="InterPro" id="IPR036259">
    <property type="entry name" value="MFS_trans_sf"/>
</dbReference>